<dbReference type="PROSITE" id="PS50088">
    <property type="entry name" value="ANK_REPEAT"/>
    <property type="match status" value="3"/>
</dbReference>
<dbReference type="InterPro" id="IPR002110">
    <property type="entry name" value="Ankyrin_rpt"/>
</dbReference>
<feature type="repeat" description="ANK" evidence="3">
    <location>
        <begin position="341"/>
        <end position="366"/>
    </location>
</feature>
<name>A0A1E5NFM0_9SPIR</name>
<evidence type="ECO:0000313" key="5">
    <source>
        <dbReference type="Proteomes" id="UP000095247"/>
    </source>
</evidence>
<protein>
    <submittedName>
        <fullName evidence="4">Uncharacterized protein</fullName>
    </submittedName>
</protein>
<dbReference type="InterPro" id="IPR051165">
    <property type="entry name" value="Multifunctional_ANK_Repeat"/>
</dbReference>
<dbReference type="SMART" id="SM00248">
    <property type="entry name" value="ANK"/>
    <property type="match status" value="9"/>
</dbReference>
<dbReference type="RefSeq" id="WP_069726450.1">
    <property type="nucleotide sequence ID" value="NZ_MDCO01000009.1"/>
</dbReference>
<evidence type="ECO:0000313" key="4">
    <source>
        <dbReference type="EMBL" id="OEJ14962.1"/>
    </source>
</evidence>
<dbReference type="Pfam" id="PF12796">
    <property type="entry name" value="Ank_2"/>
    <property type="match status" value="2"/>
</dbReference>
<evidence type="ECO:0000256" key="2">
    <source>
        <dbReference type="ARBA" id="ARBA00023043"/>
    </source>
</evidence>
<dbReference type="PANTHER" id="PTHR24123:SF33">
    <property type="entry name" value="PROTEIN HOS4"/>
    <property type="match status" value="1"/>
</dbReference>
<accession>A0A1E5NFM0</accession>
<evidence type="ECO:0000256" key="3">
    <source>
        <dbReference type="PROSITE-ProRule" id="PRU00023"/>
    </source>
</evidence>
<proteinExistence type="predicted"/>
<dbReference type="Proteomes" id="UP000095247">
    <property type="component" value="Unassembled WGS sequence"/>
</dbReference>
<dbReference type="SUPFAM" id="SSF48403">
    <property type="entry name" value="Ankyrin repeat"/>
    <property type="match status" value="1"/>
</dbReference>
<dbReference type="AlphaFoldDB" id="A0A1E5NFM0"/>
<dbReference type="PANTHER" id="PTHR24123">
    <property type="entry name" value="ANKYRIN REPEAT-CONTAINING"/>
    <property type="match status" value="1"/>
</dbReference>
<comment type="caution">
    <text evidence="4">The sequence shown here is derived from an EMBL/GenBank/DDBJ whole genome shotgun (WGS) entry which is preliminary data.</text>
</comment>
<keyword evidence="1" id="KW-0677">Repeat</keyword>
<evidence type="ECO:0000256" key="1">
    <source>
        <dbReference type="ARBA" id="ARBA00022737"/>
    </source>
</evidence>
<keyword evidence="2 3" id="KW-0040">ANK repeat</keyword>
<dbReference type="Pfam" id="PF13637">
    <property type="entry name" value="Ank_4"/>
    <property type="match status" value="1"/>
</dbReference>
<organism evidence="4 5">
    <name type="scientific">Brachyspira hampsonii</name>
    <dbReference type="NCBI Taxonomy" id="1287055"/>
    <lineage>
        <taxon>Bacteria</taxon>
        <taxon>Pseudomonadati</taxon>
        <taxon>Spirochaetota</taxon>
        <taxon>Spirochaetia</taxon>
        <taxon>Brachyspirales</taxon>
        <taxon>Brachyspiraceae</taxon>
        <taxon>Brachyspira</taxon>
    </lineage>
</organism>
<feature type="repeat" description="ANK" evidence="3">
    <location>
        <begin position="27"/>
        <end position="59"/>
    </location>
</feature>
<reference evidence="4 5" key="1">
    <citation type="submission" date="2016-08" db="EMBL/GenBank/DDBJ databases">
        <title>Characterization and recognition of Brachyspira hampsonii sp. nov., a novel intestinal spirochete that is pathogenic to pigs.</title>
        <authorList>
            <person name="Mirajkar N."/>
            <person name="La T."/>
            <person name="Phillips N."/>
            <person name="Hampson D."/>
            <person name="Gebhart C."/>
        </authorList>
    </citation>
    <scope>NUCLEOTIDE SEQUENCE [LARGE SCALE GENOMIC DNA]</scope>
    <source>
        <strain evidence="4 5">P280/1</strain>
    </source>
</reference>
<sequence length="366" mass="41437">MKITKILITIIFSLVLFNSFGFSQYNNDEKALIEACKKGDLETAKKLIRTGTDINTKDDKRVSALMYAVKSGNLDLVKELVRFGADIGYYYGSSDDRGKRVNIDIAFFAIENGNNDIIEYLLSKGANPNDFLFFAIYKNDINRVKEFIKAGADADYYLPYASERGNVAIMQELIKAGANDFNNSLRRAIFEYIYQEIDNSEAIIELIKRNADINMTLSVDISETDNYSYYIQVPIFFYAIQTKNYNIVKAFLDKGVKLEGTNRDNQTVIMAAIITNNADIVREILKKDKSLLEDDIEDETVLTWAIKNHRGFRYNYNYSVDVKVIDALLEAGADYNAENSDGKNALMAAASEGREDIIELLEKYGA</sequence>
<gene>
    <name evidence="4" type="ORF">BFL38_09020</name>
</gene>
<dbReference type="EMBL" id="MDCO01000009">
    <property type="protein sequence ID" value="OEJ14962.1"/>
    <property type="molecule type" value="Genomic_DNA"/>
</dbReference>
<dbReference type="InterPro" id="IPR036770">
    <property type="entry name" value="Ankyrin_rpt-contain_sf"/>
</dbReference>
<dbReference type="PROSITE" id="PS50297">
    <property type="entry name" value="ANK_REP_REGION"/>
    <property type="match status" value="3"/>
</dbReference>
<feature type="repeat" description="ANK" evidence="3">
    <location>
        <begin position="60"/>
        <end position="87"/>
    </location>
</feature>
<dbReference type="Gene3D" id="1.25.40.20">
    <property type="entry name" value="Ankyrin repeat-containing domain"/>
    <property type="match status" value="2"/>
</dbReference>